<dbReference type="GO" id="GO:0046819">
    <property type="term" value="P:protein secretion by the type V secretion system"/>
    <property type="evidence" value="ECO:0007669"/>
    <property type="project" value="TreeGrafter"/>
</dbReference>
<sequence length="563" mass="60800">MLKKIMLKKKLSFAVAFVLLWSQSAFAADLILPGAGGQIQQIPPAPMQRRATPEIQVEQGRAQLIPDSDKVKILVNSLHVTGQTLYSESELLAATGFVPGSELTLFELRTMASMIADHYHADGYFVAQAYLPPQEIKDNSVTIAVLEGQYGSVTLNNQTNLSDRLANSLLDAPEQGTVIAIAPLENRLLLLSDVPGVKVKSTLTPGAAVGTSDLNVDLTPGRRVTGNIEADNAGYYYTGRYRIGGSVNLNNPLGLGDVLGVRALTSGSGMTYGRAFYQLQLGKATAGVAYAAMDYEMGEEFEYLDLHGTAQIASIYGNYPLIRSRTTNLYALAEYDYKIFRDKMGSTLLSDTDVQVGMVGLAGNHRDRFAGGGLTTYSLIASIGDVDINTPEARAVDDVTAQTNGSFQKLRYSVARLHNVTDRIGIYAGINGQFASQNLDVSEKMSLGGPYAVRAYPVGEGYSDEAYVATLEGRLLLPTIWQSMPGQMHLIGFADTGTGTINKDPWTAEDNHRTLSGAGIGLTWADYDNFSLSVSYAHRLGNEAATAAPDDSGQFWFQIVKYF</sequence>
<keyword evidence="1" id="KW-0472">Membrane</keyword>
<proteinExistence type="predicted"/>
<keyword evidence="8" id="KW-1185">Reference proteome</keyword>
<keyword evidence="1" id="KW-1134">Transmembrane beta strand</keyword>
<evidence type="ECO:0000313" key="7">
    <source>
        <dbReference type="EMBL" id="EMS81613.1"/>
    </source>
</evidence>
<gene>
    <name evidence="7" type="primary">hxuB</name>
    <name evidence="7" type="ORF">Dpo_1c07540</name>
</gene>
<organism evidence="7 8">
    <name type="scientific">Desulfotignum phosphitoxidans DSM 13687</name>
    <dbReference type="NCBI Taxonomy" id="1286635"/>
    <lineage>
        <taxon>Bacteria</taxon>
        <taxon>Pseudomonadati</taxon>
        <taxon>Thermodesulfobacteriota</taxon>
        <taxon>Desulfobacteria</taxon>
        <taxon>Desulfobacterales</taxon>
        <taxon>Desulfobacteraceae</taxon>
        <taxon>Desulfotignum</taxon>
    </lineage>
</organism>
<dbReference type="PANTHER" id="PTHR34597">
    <property type="entry name" value="SLR1661 PROTEIN"/>
    <property type="match status" value="1"/>
</dbReference>
<comment type="caution">
    <text evidence="7">The sequence shown here is derived from an EMBL/GenBank/DDBJ whole genome shotgun (WGS) entry which is preliminary data.</text>
</comment>
<reference evidence="7 8" key="1">
    <citation type="journal article" date="2013" name="Genome Announc.">
        <title>Draft Genome Sequence of Desulfotignum phosphitoxidans DSM 13687 Strain FiPS-3.</title>
        <authorList>
            <person name="Poehlein A."/>
            <person name="Daniel R."/>
            <person name="Simeonova D.D."/>
        </authorList>
    </citation>
    <scope>NUCLEOTIDE SEQUENCE [LARGE SCALE GENOMIC DNA]</scope>
    <source>
        <strain evidence="7 8">DSM 13687</strain>
    </source>
</reference>
<dbReference type="PATRIC" id="fig|1286635.3.peg.788"/>
<dbReference type="InterPro" id="IPR013686">
    <property type="entry name" value="Polypept-transport_assoc_ShlB"/>
</dbReference>
<evidence type="ECO:0000313" key="8">
    <source>
        <dbReference type="Proteomes" id="UP000014216"/>
    </source>
</evidence>
<evidence type="ECO:0000256" key="2">
    <source>
        <dbReference type="ARBA" id="ARBA00022692"/>
    </source>
</evidence>
<name>S0G2N3_9BACT</name>
<dbReference type="AlphaFoldDB" id="S0G2N3"/>
<dbReference type="GO" id="GO:0008320">
    <property type="term" value="F:protein transmembrane transporter activity"/>
    <property type="evidence" value="ECO:0007669"/>
    <property type="project" value="TreeGrafter"/>
</dbReference>
<protein>
    <submittedName>
        <fullName evidence="7">Heme/hemopexin outer membrane transporter protein huxB</fullName>
    </submittedName>
</protein>
<dbReference type="Proteomes" id="UP000014216">
    <property type="component" value="Unassembled WGS sequence"/>
</dbReference>
<dbReference type="Gene3D" id="3.10.20.310">
    <property type="entry name" value="membrane protein fhac"/>
    <property type="match status" value="1"/>
</dbReference>
<feature type="signal peptide" evidence="4">
    <location>
        <begin position="1"/>
        <end position="27"/>
    </location>
</feature>
<keyword evidence="3" id="KW-0998">Cell outer membrane</keyword>
<evidence type="ECO:0000259" key="5">
    <source>
        <dbReference type="Pfam" id="PF03865"/>
    </source>
</evidence>
<dbReference type="InterPro" id="IPR051544">
    <property type="entry name" value="TPS_OM_transporter"/>
</dbReference>
<keyword evidence="4" id="KW-0732">Signal</keyword>
<dbReference type="RefSeq" id="WP_006964360.1">
    <property type="nucleotide sequence ID" value="NZ_APJX01000001.1"/>
</dbReference>
<dbReference type="InterPro" id="IPR005565">
    <property type="entry name" value="Hemolysn_activator_HlyB_C"/>
</dbReference>
<evidence type="ECO:0000256" key="4">
    <source>
        <dbReference type="SAM" id="SignalP"/>
    </source>
</evidence>
<dbReference type="Pfam" id="PF03865">
    <property type="entry name" value="ShlB"/>
    <property type="match status" value="1"/>
</dbReference>
<dbReference type="PANTHER" id="PTHR34597:SF1">
    <property type="entry name" value="HEME_HEMOPEXIN TRANSPORTER PROTEIN HUXB"/>
    <property type="match status" value="1"/>
</dbReference>
<evidence type="ECO:0000256" key="1">
    <source>
        <dbReference type="ARBA" id="ARBA00022452"/>
    </source>
</evidence>
<dbReference type="GO" id="GO:0098046">
    <property type="term" value="C:type V protein secretion system complex"/>
    <property type="evidence" value="ECO:0007669"/>
    <property type="project" value="TreeGrafter"/>
</dbReference>
<feature type="domain" description="Polypeptide-transport-associated ShlB-type" evidence="6">
    <location>
        <begin position="75"/>
        <end position="148"/>
    </location>
</feature>
<dbReference type="Gene3D" id="2.40.160.50">
    <property type="entry name" value="membrane protein fhac: a member of the omp85/tpsb transporter family"/>
    <property type="match status" value="1"/>
</dbReference>
<feature type="chain" id="PRO_5004487031" evidence="4">
    <location>
        <begin position="28"/>
        <end position="563"/>
    </location>
</feature>
<accession>S0G2N3</accession>
<keyword evidence="2" id="KW-0812">Transmembrane</keyword>
<dbReference type="Pfam" id="PF08479">
    <property type="entry name" value="POTRA_2"/>
    <property type="match status" value="1"/>
</dbReference>
<dbReference type="EMBL" id="APJX01000001">
    <property type="protein sequence ID" value="EMS81613.1"/>
    <property type="molecule type" value="Genomic_DNA"/>
</dbReference>
<evidence type="ECO:0000256" key="3">
    <source>
        <dbReference type="ARBA" id="ARBA00023237"/>
    </source>
</evidence>
<evidence type="ECO:0000259" key="6">
    <source>
        <dbReference type="Pfam" id="PF08479"/>
    </source>
</evidence>
<feature type="domain" description="Haemolysin activator HlyB C-terminal" evidence="5">
    <location>
        <begin position="210"/>
        <end position="523"/>
    </location>
</feature>